<organism evidence="2 3">
    <name type="scientific">Pseudomonas solani</name>
    <dbReference type="NCBI Taxonomy" id="2731552"/>
    <lineage>
        <taxon>Bacteria</taxon>
        <taxon>Pseudomonadati</taxon>
        <taxon>Pseudomonadota</taxon>
        <taxon>Gammaproteobacteria</taxon>
        <taxon>Pseudomonadales</taxon>
        <taxon>Pseudomonadaceae</taxon>
        <taxon>Pseudomonas</taxon>
    </lineage>
</organism>
<feature type="region of interest" description="Disordered" evidence="1">
    <location>
        <begin position="40"/>
        <end position="96"/>
    </location>
</feature>
<evidence type="ECO:0000256" key="1">
    <source>
        <dbReference type="SAM" id="MobiDB-lite"/>
    </source>
</evidence>
<sequence>MGNASQLWTRNQIFERDFFDMGNDLGSGIRATGLGRSRVRLRPTNGKAPAGLGELAGENQRNDISKSRGRYIQDGREGQNPQLQMQENVSVRLAVG</sequence>
<keyword evidence="3" id="KW-1185">Reference proteome</keyword>
<dbReference type="EMBL" id="AP023081">
    <property type="protein sequence ID" value="BCD87012.1"/>
    <property type="molecule type" value="Genomic_DNA"/>
</dbReference>
<accession>A0ABM7LC82</accession>
<feature type="compositionally biased region" description="Basic and acidic residues" evidence="1">
    <location>
        <begin position="60"/>
        <end position="77"/>
    </location>
</feature>
<gene>
    <name evidence="2" type="ORF">PSm6_34190</name>
</gene>
<name>A0ABM7LC82_9PSED</name>
<evidence type="ECO:0000313" key="3">
    <source>
        <dbReference type="Proteomes" id="UP001064896"/>
    </source>
</evidence>
<evidence type="ECO:0000313" key="2">
    <source>
        <dbReference type="EMBL" id="BCD87012.1"/>
    </source>
</evidence>
<reference evidence="2" key="1">
    <citation type="submission" date="2020-05" db="EMBL/GenBank/DDBJ databases">
        <title>Complete genome sequence of Pseudomonas sp. Sm006.</title>
        <authorList>
            <person name="Takeuchi K."/>
            <person name="Someya N."/>
        </authorList>
    </citation>
    <scope>NUCLEOTIDE SEQUENCE</scope>
    <source>
        <strain evidence="2">Sm006</strain>
    </source>
</reference>
<dbReference type="Proteomes" id="UP001064896">
    <property type="component" value="Chromosome"/>
</dbReference>
<protein>
    <submittedName>
        <fullName evidence="2">Uncharacterized protein</fullName>
    </submittedName>
</protein>
<feature type="compositionally biased region" description="Polar residues" evidence="1">
    <location>
        <begin position="79"/>
        <end position="89"/>
    </location>
</feature>
<proteinExistence type="predicted"/>